<dbReference type="EMBL" id="BKCJ011749339">
    <property type="protein sequence ID" value="GFD49882.1"/>
    <property type="molecule type" value="Genomic_DNA"/>
</dbReference>
<dbReference type="AlphaFoldDB" id="A0A699WQ66"/>
<sequence length="108" mass="12377">QHCHKKVECLEADLKQTKQVYGAAYTKLIMKVKKLEKTVKTGKARRKAKIVIYDDEEEFKDPSKQRRSMIEEISQDTEVTMVTPTQVSTQEEAHSQPEDQLVVLSAAK</sequence>
<feature type="non-terminal residue" evidence="2">
    <location>
        <position position="1"/>
    </location>
</feature>
<feature type="non-terminal residue" evidence="2">
    <location>
        <position position="108"/>
    </location>
</feature>
<protein>
    <submittedName>
        <fullName evidence="2">Uncharacterized protein</fullName>
    </submittedName>
</protein>
<feature type="region of interest" description="Disordered" evidence="1">
    <location>
        <begin position="84"/>
        <end position="108"/>
    </location>
</feature>
<reference evidence="2" key="1">
    <citation type="journal article" date="2019" name="Sci. Rep.">
        <title>Draft genome of Tanacetum cinerariifolium, the natural source of mosquito coil.</title>
        <authorList>
            <person name="Yamashiro T."/>
            <person name="Shiraishi A."/>
            <person name="Satake H."/>
            <person name="Nakayama K."/>
        </authorList>
    </citation>
    <scope>NUCLEOTIDE SEQUENCE</scope>
</reference>
<name>A0A699WQ66_TANCI</name>
<proteinExistence type="predicted"/>
<organism evidence="2">
    <name type="scientific">Tanacetum cinerariifolium</name>
    <name type="common">Dalmatian daisy</name>
    <name type="synonym">Chrysanthemum cinerariifolium</name>
    <dbReference type="NCBI Taxonomy" id="118510"/>
    <lineage>
        <taxon>Eukaryota</taxon>
        <taxon>Viridiplantae</taxon>
        <taxon>Streptophyta</taxon>
        <taxon>Embryophyta</taxon>
        <taxon>Tracheophyta</taxon>
        <taxon>Spermatophyta</taxon>
        <taxon>Magnoliopsida</taxon>
        <taxon>eudicotyledons</taxon>
        <taxon>Gunneridae</taxon>
        <taxon>Pentapetalae</taxon>
        <taxon>asterids</taxon>
        <taxon>campanulids</taxon>
        <taxon>Asterales</taxon>
        <taxon>Asteraceae</taxon>
        <taxon>Asteroideae</taxon>
        <taxon>Anthemideae</taxon>
        <taxon>Anthemidinae</taxon>
        <taxon>Tanacetum</taxon>
    </lineage>
</organism>
<comment type="caution">
    <text evidence="2">The sequence shown here is derived from an EMBL/GenBank/DDBJ whole genome shotgun (WGS) entry which is preliminary data.</text>
</comment>
<evidence type="ECO:0000256" key="1">
    <source>
        <dbReference type="SAM" id="MobiDB-lite"/>
    </source>
</evidence>
<accession>A0A699WQ66</accession>
<evidence type="ECO:0000313" key="2">
    <source>
        <dbReference type="EMBL" id="GFD49882.1"/>
    </source>
</evidence>
<gene>
    <name evidence="2" type="ORF">Tci_921851</name>
</gene>